<dbReference type="InterPro" id="IPR006935">
    <property type="entry name" value="Helicase/UvrB_N"/>
</dbReference>
<dbReference type="GO" id="GO:0006310">
    <property type="term" value="P:DNA recombination"/>
    <property type="evidence" value="ECO:0007669"/>
    <property type="project" value="TreeGrafter"/>
</dbReference>
<proteinExistence type="predicted"/>
<dbReference type="InterPro" id="IPR014001">
    <property type="entry name" value="Helicase_ATP-bd"/>
</dbReference>
<dbReference type="InterPro" id="IPR001650">
    <property type="entry name" value="Helicase_C-like"/>
</dbReference>
<feature type="domain" description="Helicase C-terminal" evidence="5">
    <location>
        <begin position="387"/>
        <end position="528"/>
    </location>
</feature>
<evidence type="ECO:0000259" key="4">
    <source>
        <dbReference type="PROSITE" id="PS51192"/>
    </source>
</evidence>
<reference evidence="6" key="1">
    <citation type="submission" date="2020-06" db="EMBL/GenBank/DDBJ databases">
        <title>Insight into the genomes of haloalkaliphilic bacilli from Kenyan soda lakes.</title>
        <authorList>
            <person name="Mwirichia R."/>
            <person name="Villamizar G.C."/>
            <person name="Poehlein A."/>
            <person name="Mugweru J."/>
            <person name="Kipnyargis A."/>
            <person name="Kiplimo D."/>
            <person name="Orwa P."/>
            <person name="Daniel R."/>
        </authorList>
    </citation>
    <scope>NUCLEOTIDE SEQUENCE</scope>
    <source>
        <strain evidence="6">B1096_S55</strain>
    </source>
</reference>
<keyword evidence="6" id="KW-0347">Helicase</keyword>
<accession>A0A9Q4FWZ5</accession>
<dbReference type="GO" id="GO:0003677">
    <property type="term" value="F:DNA binding"/>
    <property type="evidence" value="ECO:0007669"/>
    <property type="project" value="UniProtKB-KW"/>
</dbReference>
<evidence type="ECO:0000256" key="2">
    <source>
        <dbReference type="ARBA" id="ARBA00022840"/>
    </source>
</evidence>
<gene>
    <name evidence="6" type="ORF">HXA33_00650</name>
</gene>
<dbReference type="SMART" id="SM00487">
    <property type="entry name" value="DEXDc"/>
    <property type="match status" value="1"/>
</dbReference>
<dbReference type="PROSITE" id="PS51192">
    <property type="entry name" value="HELICASE_ATP_BIND_1"/>
    <property type="match status" value="1"/>
</dbReference>
<evidence type="ECO:0000259" key="5">
    <source>
        <dbReference type="PROSITE" id="PS51194"/>
    </source>
</evidence>
<dbReference type="PANTHER" id="PTHR30580:SF1">
    <property type="entry name" value="COMF OPERON PROTEIN 1"/>
    <property type="match status" value="1"/>
</dbReference>
<sequence>MRFYAANQWEINDQPTLFPYSFTCKRKQWLIPERLLPSSMSPPNIKYSSLIRLSDYPSTKWYFPNVNKTYQPEKVLKNMLTGRLLLLDEVVQKIPLNLIHEHVANGYIQYKTGLDFTTSEPTCNRCGNNDSFLFGQLTCSRCKKSCIYCRACLMMGRVTSCTPLLTWEGNEERLMNVPQMTWTGTLTLEQEKASKFLRQQFETLKERKECLVWAVCGAGKTEMLFSLIERALKAQFPILIATPRTDVVLELIPRLKASFPNTDVNGFYGGISEEARYAQSQIYVATTHQVLRYSRFFPLVIIDEVDAFPYTHDKKLQFAIERARTSQSLTVYLTATPSKAFKKKVKNEELAYVKVTQRYHGHPLPEPQFIWIGNWRKKLSKNHLPLPLASWLSKHLNDHKQILLFFPAVNVMKLAEKIIKTVFKQQKVDAVYAEEAERREKVMRFRNGHTRLLLTTTILERGITIKDIQVAVLGAEDTIFTEAALVQIAGRAGRSPIAPKGDVSYFHHGKTKAMVDAVNHIKRMNDTL</sequence>
<keyword evidence="6" id="KW-0378">Hydrolase</keyword>
<dbReference type="PROSITE" id="PS51194">
    <property type="entry name" value="HELICASE_CTER"/>
    <property type="match status" value="1"/>
</dbReference>
<organism evidence="6 7">
    <name type="scientific">Salipaludibacillus agaradhaerens</name>
    <name type="common">Bacillus agaradhaerens</name>
    <dbReference type="NCBI Taxonomy" id="76935"/>
    <lineage>
        <taxon>Bacteria</taxon>
        <taxon>Bacillati</taxon>
        <taxon>Bacillota</taxon>
        <taxon>Bacilli</taxon>
        <taxon>Bacillales</taxon>
        <taxon>Bacillaceae</taxon>
    </lineage>
</organism>
<dbReference type="InterPro" id="IPR027417">
    <property type="entry name" value="P-loop_NTPase"/>
</dbReference>
<keyword evidence="3" id="KW-0238">DNA-binding</keyword>
<name>A0A9Q4FWZ5_SALAG</name>
<feature type="domain" description="Helicase ATP-binding" evidence="4">
    <location>
        <begin position="201"/>
        <end position="355"/>
    </location>
</feature>
<evidence type="ECO:0000256" key="3">
    <source>
        <dbReference type="ARBA" id="ARBA00023125"/>
    </source>
</evidence>
<protein>
    <submittedName>
        <fullName evidence="6">DEAD/DEAH box helicase family protein</fullName>
    </submittedName>
</protein>
<dbReference type="GO" id="GO:0043138">
    <property type="term" value="F:3'-5' DNA helicase activity"/>
    <property type="evidence" value="ECO:0007669"/>
    <property type="project" value="TreeGrafter"/>
</dbReference>
<dbReference type="GO" id="GO:0006302">
    <property type="term" value="P:double-strand break repair"/>
    <property type="evidence" value="ECO:0007669"/>
    <property type="project" value="TreeGrafter"/>
</dbReference>
<evidence type="ECO:0000256" key="1">
    <source>
        <dbReference type="ARBA" id="ARBA00022741"/>
    </source>
</evidence>
<dbReference type="GO" id="GO:0005524">
    <property type="term" value="F:ATP binding"/>
    <property type="evidence" value="ECO:0007669"/>
    <property type="project" value="UniProtKB-KW"/>
</dbReference>
<dbReference type="Pfam" id="PF04851">
    <property type="entry name" value="ResIII"/>
    <property type="match status" value="1"/>
</dbReference>
<keyword evidence="2" id="KW-0067">ATP-binding</keyword>
<dbReference type="EMBL" id="JABXYM010000001">
    <property type="protein sequence ID" value="MCR6095056.1"/>
    <property type="molecule type" value="Genomic_DNA"/>
</dbReference>
<dbReference type="AlphaFoldDB" id="A0A9Q4FWZ5"/>
<keyword evidence="1" id="KW-0547">Nucleotide-binding</keyword>
<dbReference type="SUPFAM" id="SSF52540">
    <property type="entry name" value="P-loop containing nucleoside triphosphate hydrolases"/>
    <property type="match status" value="1"/>
</dbReference>
<dbReference type="RefSeq" id="WP_257819710.1">
    <property type="nucleotide sequence ID" value="NZ_JABXYM010000001.1"/>
</dbReference>
<dbReference type="Proteomes" id="UP001057753">
    <property type="component" value="Unassembled WGS sequence"/>
</dbReference>
<dbReference type="Gene3D" id="3.40.50.300">
    <property type="entry name" value="P-loop containing nucleotide triphosphate hydrolases"/>
    <property type="match status" value="2"/>
</dbReference>
<keyword evidence="7" id="KW-1185">Reference proteome</keyword>
<evidence type="ECO:0000313" key="6">
    <source>
        <dbReference type="EMBL" id="MCR6095056.1"/>
    </source>
</evidence>
<evidence type="ECO:0000313" key="7">
    <source>
        <dbReference type="Proteomes" id="UP001057753"/>
    </source>
</evidence>
<dbReference type="PANTHER" id="PTHR30580">
    <property type="entry name" value="PRIMOSOMAL PROTEIN N"/>
    <property type="match status" value="1"/>
</dbReference>
<dbReference type="GO" id="GO:0006270">
    <property type="term" value="P:DNA replication initiation"/>
    <property type="evidence" value="ECO:0007669"/>
    <property type="project" value="TreeGrafter"/>
</dbReference>
<dbReference type="Pfam" id="PF00271">
    <property type="entry name" value="Helicase_C"/>
    <property type="match status" value="1"/>
</dbReference>
<dbReference type="SMART" id="SM00490">
    <property type="entry name" value="HELICc"/>
    <property type="match status" value="1"/>
</dbReference>
<dbReference type="GO" id="GO:0016787">
    <property type="term" value="F:hydrolase activity"/>
    <property type="evidence" value="ECO:0007669"/>
    <property type="project" value="InterPro"/>
</dbReference>
<comment type="caution">
    <text evidence="6">The sequence shown here is derived from an EMBL/GenBank/DDBJ whole genome shotgun (WGS) entry which is preliminary data.</text>
</comment>